<gene>
    <name evidence="1" type="ORF">HYN46_13765</name>
</gene>
<sequence length="151" mass="16827">MSKYEYPADYDCVWIASDRDGYIAAFITAGSGPIPINAFTPELQGIELIEQAIFQLPQVSEAKLFVQVPRPDSFIALATRGFYVYDWSDIHKTTSELNSAYELAAAPTNPIQWNTLPEPLSGLVNQVKFSDVAFVNLLSLDVYRQIECLTA</sequence>
<evidence type="ECO:0000313" key="2">
    <source>
        <dbReference type="Proteomes" id="UP000253940"/>
    </source>
</evidence>
<dbReference type="KEGG" id="mbah:HYN46_13765"/>
<dbReference type="Proteomes" id="UP000253940">
    <property type="component" value="Chromosome"/>
</dbReference>
<organism evidence="1 2">
    <name type="scientific">Aquirhabdus parva</name>
    <dbReference type="NCBI Taxonomy" id="2283318"/>
    <lineage>
        <taxon>Bacteria</taxon>
        <taxon>Pseudomonadati</taxon>
        <taxon>Pseudomonadota</taxon>
        <taxon>Gammaproteobacteria</taxon>
        <taxon>Moraxellales</taxon>
        <taxon>Moraxellaceae</taxon>
        <taxon>Aquirhabdus</taxon>
    </lineage>
</organism>
<reference evidence="1 2" key="1">
    <citation type="submission" date="2018-07" db="EMBL/GenBank/DDBJ databases">
        <title>Genome sequencing of Moraxellaceae gen. HYN0046.</title>
        <authorList>
            <person name="Kim M."/>
            <person name="Yi H."/>
        </authorList>
    </citation>
    <scope>NUCLEOTIDE SEQUENCE [LARGE SCALE GENOMIC DNA]</scope>
    <source>
        <strain evidence="1 2">HYN0046</strain>
    </source>
</reference>
<evidence type="ECO:0000313" key="1">
    <source>
        <dbReference type="EMBL" id="AXI03806.1"/>
    </source>
</evidence>
<dbReference type="AlphaFoldDB" id="A0A345P947"/>
<proteinExistence type="predicted"/>
<name>A0A345P947_9GAMM</name>
<keyword evidence="2" id="KW-1185">Reference proteome</keyword>
<dbReference type="EMBL" id="CP031222">
    <property type="protein sequence ID" value="AXI03806.1"/>
    <property type="molecule type" value="Genomic_DNA"/>
</dbReference>
<protein>
    <submittedName>
        <fullName evidence="1">Uncharacterized protein</fullName>
    </submittedName>
</protein>
<dbReference type="RefSeq" id="WP_114899914.1">
    <property type="nucleotide sequence ID" value="NZ_CP031222.1"/>
</dbReference>
<accession>A0A345P947</accession>
<dbReference type="OrthoDB" id="7192539at2"/>